<dbReference type="InterPro" id="IPR055298">
    <property type="entry name" value="AtLOH3-like"/>
</dbReference>
<name>A0ABD1THQ9_9LAMI</name>
<gene>
    <name evidence="1" type="ORF">Adt_17861</name>
</gene>
<sequence length="161" mass="18389">MNVIDAIDEMDVQCVVNEGDETNEINKGNGNEMDGNDVQGGGDSFVCNGFSNWKNKVRLQRHIGKLGTAHNQARIKYECFKNQEKDNSFSAFDKNKFIRSCKYYPRDFSAVDILAIEEQLETYVIDMRSDNDFRGLRGLGDIAQKLVLTKKSEVYQLLYIL</sequence>
<organism evidence="1 2">
    <name type="scientific">Abeliophyllum distichum</name>
    <dbReference type="NCBI Taxonomy" id="126358"/>
    <lineage>
        <taxon>Eukaryota</taxon>
        <taxon>Viridiplantae</taxon>
        <taxon>Streptophyta</taxon>
        <taxon>Embryophyta</taxon>
        <taxon>Tracheophyta</taxon>
        <taxon>Spermatophyta</taxon>
        <taxon>Magnoliopsida</taxon>
        <taxon>eudicotyledons</taxon>
        <taxon>Gunneridae</taxon>
        <taxon>Pentapetalae</taxon>
        <taxon>asterids</taxon>
        <taxon>lamiids</taxon>
        <taxon>Lamiales</taxon>
        <taxon>Oleaceae</taxon>
        <taxon>Forsythieae</taxon>
        <taxon>Abeliophyllum</taxon>
    </lineage>
</organism>
<dbReference type="Proteomes" id="UP001604336">
    <property type="component" value="Unassembled WGS sequence"/>
</dbReference>
<evidence type="ECO:0000313" key="1">
    <source>
        <dbReference type="EMBL" id="KAL2512261.1"/>
    </source>
</evidence>
<dbReference type="EMBL" id="JBFOLK010000005">
    <property type="protein sequence ID" value="KAL2512261.1"/>
    <property type="molecule type" value="Genomic_DNA"/>
</dbReference>
<accession>A0ABD1THQ9</accession>
<evidence type="ECO:0000313" key="2">
    <source>
        <dbReference type="Proteomes" id="UP001604336"/>
    </source>
</evidence>
<reference evidence="2" key="1">
    <citation type="submission" date="2024-07" db="EMBL/GenBank/DDBJ databases">
        <title>Two chromosome-level genome assemblies of Korean endemic species Abeliophyllum distichum and Forsythia ovata (Oleaceae).</title>
        <authorList>
            <person name="Jang H."/>
        </authorList>
    </citation>
    <scope>NUCLEOTIDE SEQUENCE [LARGE SCALE GENOMIC DNA]</scope>
</reference>
<dbReference type="PANTHER" id="PTHR11697">
    <property type="entry name" value="GENERAL TRANSCRIPTION FACTOR 2-RELATED ZINC FINGER PROTEIN"/>
    <property type="match status" value="1"/>
</dbReference>
<protein>
    <submittedName>
        <fullName evidence="1">General transcription factor 2-related zinc finger protein</fullName>
    </submittedName>
</protein>
<dbReference type="AlphaFoldDB" id="A0ABD1THQ9"/>
<keyword evidence="2" id="KW-1185">Reference proteome</keyword>
<comment type="caution">
    <text evidence="1">The sequence shown here is derived from an EMBL/GenBank/DDBJ whole genome shotgun (WGS) entry which is preliminary data.</text>
</comment>
<dbReference type="PANTHER" id="PTHR11697:SF230">
    <property type="entry name" value="ZINC FINGER, MYM DOMAIN CONTAINING 1"/>
    <property type="match status" value="1"/>
</dbReference>
<proteinExistence type="predicted"/>